<keyword evidence="5" id="KW-1185">Reference proteome</keyword>
<dbReference type="SUPFAM" id="SSF55120">
    <property type="entry name" value="Pseudouridine synthase"/>
    <property type="match status" value="1"/>
</dbReference>
<dbReference type="InterPro" id="IPR050343">
    <property type="entry name" value="RsuA_PseudoU_synthase"/>
</dbReference>
<dbReference type="InterPro" id="IPR020103">
    <property type="entry name" value="PsdUridine_synth_cat_dom_sf"/>
</dbReference>
<dbReference type="VEuPathDB" id="TriTrypDB:ADEAN_000173300"/>
<dbReference type="Gene3D" id="3.30.70.580">
    <property type="entry name" value="Pseudouridine synthase I, catalytic domain, N-terminal subdomain"/>
    <property type="match status" value="1"/>
</dbReference>
<sequence>MLRERLMELKGEKLKQERVDTFMPKRLPLCTDAEVKKRKEAERGQQELLALAKRATKKKARFLADLEEEGDGVMKGEESSIRHDGVPEEARLVAKEILHSAENLLPGTSRSPTFQPKNNADLLERAQQTTDAEAETADAVHLLRTLPRAGYCSRREAAAIIASGQVRVNNVVERNPFRLVRAEDDIHVSGHHSRLRFAPPRLWMYHKPANVVVSRNDPLGRALISRHARILGMDHLIPVGSLPMRSHGVLLLTNDGELSRFLENPASNIQRTYLLRVRPAVDPVLAQKLNENGVNINGKQHRNYEFFVNPAMKSRYSLKVKMRGDVMPVSQLMQHLGRKIERGGRVSFGPFALGTLAVGSVREVTVPPFYMNFVSGVWSTFIERDWPYFRRQRVTRLRRLSRYRQLTPGELEELDNFTYEEVRGALSFESQELEAAAETRAAAMLQHNHVPVPSLPPFPGQHHEGDIDTTGDWVLDESIIEDITSV</sequence>
<evidence type="ECO:0000313" key="4">
    <source>
        <dbReference type="EMBL" id="CAD2214288.1"/>
    </source>
</evidence>
<evidence type="ECO:0000313" key="5">
    <source>
        <dbReference type="Proteomes" id="UP000515908"/>
    </source>
</evidence>
<dbReference type="GO" id="GO:0003723">
    <property type="term" value="F:RNA binding"/>
    <property type="evidence" value="ECO:0007669"/>
    <property type="project" value="UniProtKB-KW"/>
</dbReference>
<dbReference type="SMART" id="SM00363">
    <property type="entry name" value="S4"/>
    <property type="match status" value="1"/>
</dbReference>
<feature type="domain" description="RNA-binding S4" evidence="3">
    <location>
        <begin position="140"/>
        <end position="200"/>
    </location>
</feature>
<dbReference type="GO" id="GO:0001522">
    <property type="term" value="P:pseudouridine synthesis"/>
    <property type="evidence" value="ECO:0007669"/>
    <property type="project" value="InterPro"/>
</dbReference>
<dbReference type="PANTHER" id="PTHR47683:SF3">
    <property type="entry name" value="RIBOSOMAL LARGE SUBUNIT PSEUDOURIDINE SYNTHASE B"/>
    <property type="match status" value="1"/>
</dbReference>
<dbReference type="GO" id="GO:0009982">
    <property type="term" value="F:pseudouridine synthase activity"/>
    <property type="evidence" value="ECO:0007669"/>
    <property type="project" value="InterPro"/>
</dbReference>
<dbReference type="Pfam" id="PF00849">
    <property type="entry name" value="PseudoU_synth_2"/>
    <property type="match status" value="1"/>
</dbReference>
<dbReference type="InterPro" id="IPR006145">
    <property type="entry name" value="PsdUridine_synth_RsuA/RluA"/>
</dbReference>
<accession>A0A7G2C3B4</accession>
<keyword evidence="2" id="KW-0694">RNA-binding</keyword>
<dbReference type="Pfam" id="PF01479">
    <property type="entry name" value="S4"/>
    <property type="match status" value="1"/>
</dbReference>
<name>A0A7G2C3B4_9TRYP</name>
<dbReference type="EMBL" id="LR877147">
    <property type="protein sequence ID" value="CAD2214288.1"/>
    <property type="molecule type" value="Genomic_DNA"/>
</dbReference>
<dbReference type="InterPro" id="IPR036986">
    <property type="entry name" value="S4_RNA-bd_sf"/>
</dbReference>
<evidence type="ECO:0000256" key="1">
    <source>
        <dbReference type="ARBA" id="ARBA00023235"/>
    </source>
</evidence>
<gene>
    <name evidence="4" type="ORF">ADEAN_000173300</name>
</gene>
<dbReference type="InterPro" id="IPR002942">
    <property type="entry name" value="S4_RNA-bd"/>
</dbReference>
<dbReference type="InterPro" id="IPR020094">
    <property type="entry name" value="TruA/RsuA/RluB/E/F_N"/>
</dbReference>
<dbReference type="Gene3D" id="3.30.70.1560">
    <property type="entry name" value="Alpha-L RNA-binding motif"/>
    <property type="match status" value="1"/>
</dbReference>
<dbReference type="AlphaFoldDB" id="A0A7G2C3B4"/>
<dbReference type="PANTHER" id="PTHR47683">
    <property type="entry name" value="PSEUDOURIDINE SYNTHASE FAMILY PROTEIN-RELATED"/>
    <property type="match status" value="1"/>
</dbReference>
<reference evidence="4 5" key="1">
    <citation type="submission" date="2020-08" db="EMBL/GenBank/DDBJ databases">
        <authorList>
            <person name="Newling K."/>
            <person name="Davey J."/>
            <person name="Forrester S."/>
        </authorList>
    </citation>
    <scope>NUCLEOTIDE SEQUENCE [LARGE SCALE GENOMIC DNA]</scope>
    <source>
        <strain evidence="5">Crithidia deanei Carvalho (ATCC PRA-265)</strain>
    </source>
</reference>
<dbReference type="OrthoDB" id="440619at2759"/>
<evidence type="ECO:0000256" key="2">
    <source>
        <dbReference type="PROSITE-ProRule" id="PRU00182"/>
    </source>
</evidence>
<dbReference type="Proteomes" id="UP000515908">
    <property type="component" value="Chromosome 03"/>
</dbReference>
<dbReference type="PROSITE" id="PS50889">
    <property type="entry name" value="S4"/>
    <property type="match status" value="1"/>
</dbReference>
<organism evidence="4 5">
    <name type="scientific">Angomonas deanei</name>
    <dbReference type="NCBI Taxonomy" id="59799"/>
    <lineage>
        <taxon>Eukaryota</taxon>
        <taxon>Discoba</taxon>
        <taxon>Euglenozoa</taxon>
        <taxon>Kinetoplastea</taxon>
        <taxon>Metakinetoplastina</taxon>
        <taxon>Trypanosomatida</taxon>
        <taxon>Trypanosomatidae</taxon>
        <taxon>Strigomonadinae</taxon>
        <taxon>Angomonas</taxon>
    </lineage>
</organism>
<protein>
    <submittedName>
        <fullName evidence="4">S4 domain containing protein, putative</fullName>
    </submittedName>
</protein>
<dbReference type="Gene3D" id="3.10.290.10">
    <property type="entry name" value="RNA-binding S4 domain"/>
    <property type="match status" value="1"/>
</dbReference>
<proteinExistence type="predicted"/>
<keyword evidence="1" id="KW-0413">Isomerase</keyword>
<dbReference type="CDD" id="cd00165">
    <property type="entry name" value="S4"/>
    <property type="match status" value="1"/>
</dbReference>
<dbReference type="InterPro" id="IPR042092">
    <property type="entry name" value="PsdUridine_s_RsuA/RluB/E/F_cat"/>
</dbReference>
<dbReference type="SUPFAM" id="SSF55174">
    <property type="entry name" value="Alpha-L RNA-binding motif"/>
    <property type="match status" value="1"/>
</dbReference>
<evidence type="ECO:0000259" key="3">
    <source>
        <dbReference type="SMART" id="SM00363"/>
    </source>
</evidence>